<sequence>MTAFSSATVQAIPFSVVNLLCERFMADYSFGMLDSKSIKVGPSLYINMPECNSCGRTIVFLEGF</sequence>
<dbReference type="AlphaFoldDB" id="A0A1I2Q3E2"/>
<organism evidence="1 2">
    <name type="scientific">Sporolactobacillus nakayamae</name>
    <dbReference type="NCBI Taxonomy" id="269670"/>
    <lineage>
        <taxon>Bacteria</taxon>
        <taxon>Bacillati</taxon>
        <taxon>Bacillota</taxon>
        <taxon>Bacilli</taxon>
        <taxon>Bacillales</taxon>
        <taxon>Sporolactobacillaceae</taxon>
        <taxon>Sporolactobacillus</taxon>
    </lineage>
</organism>
<dbReference type="EMBL" id="FOOY01000006">
    <property type="protein sequence ID" value="SFG22902.1"/>
    <property type="molecule type" value="Genomic_DNA"/>
</dbReference>
<reference evidence="2" key="1">
    <citation type="submission" date="2016-10" db="EMBL/GenBank/DDBJ databases">
        <authorList>
            <person name="Varghese N."/>
            <person name="Submissions S."/>
        </authorList>
    </citation>
    <scope>NUCLEOTIDE SEQUENCE [LARGE SCALE GENOMIC DNA]</scope>
    <source>
        <strain evidence="2">ATCC 700379</strain>
    </source>
</reference>
<gene>
    <name evidence="1" type="ORF">SAMN02982927_01045</name>
</gene>
<dbReference type="Proteomes" id="UP000198752">
    <property type="component" value="Unassembled WGS sequence"/>
</dbReference>
<accession>A0A1I2Q3E2</accession>
<dbReference type="STRING" id="269670.SAMN02982927_01045"/>
<proteinExistence type="predicted"/>
<evidence type="ECO:0000313" key="2">
    <source>
        <dbReference type="Proteomes" id="UP000198752"/>
    </source>
</evidence>
<evidence type="ECO:0000313" key="1">
    <source>
        <dbReference type="EMBL" id="SFG22902.1"/>
    </source>
</evidence>
<keyword evidence="2" id="KW-1185">Reference proteome</keyword>
<protein>
    <submittedName>
        <fullName evidence="1">Uncharacterized protein</fullName>
    </submittedName>
</protein>
<name>A0A1I2Q3E2_9BACL</name>